<dbReference type="FunFam" id="1.25.40.10:FF:000344">
    <property type="entry name" value="Pentatricopeptide repeat-containing protein"/>
    <property type="match status" value="1"/>
</dbReference>
<dbReference type="Proteomes" id="UP000604825">
    <property type="component" value="Unassembled WGS sequence"/>
</dbReference>
<dbReference type="FunFam" id="1.25.40.10:FF:001093">
    <property type="entry name" value="Pentatricopeptide repeat-containing protein At2g34400"/>
    <property type="match status" value="1"/>
</dbReference>
<dbReference type="NCBIfam" id="TIGR00756">
    <property type="entry name" value="PPR"/>
    <property type="match status" value="3"/>
</dbReference>
<gene>
    <name evidence="4" type="ORF">NCGR_LOCUS15281</name>
</gene>
<dbReference type="FunFam" id="1.25.40.10:FF:000284">
    <property type="entry name" value="Pentatricopeptide repeat-containing protein"/>
    <property type="match status" value="1"/>
</dbReference>
<evidence type="ECO:0000256" key="1">
    <source>
        <dbReference type="ARBA" id="ARBA00022737"/>
    </source>
</evidence>
<organism evidence="4 5">
    <name type="scientific">Miscanthus lutarioriparius</name>
    <dbReference type="NCBI Taxonomy" id="422564"/>
    <lineage>
        <taxon>Eukaryota</taxon>
        <taxon>Viridiplantae</taxon>
        <taxon>Streptophyta</taxon>
        <taxon>Embryophyta</taxon>
        <taxon>Tracheophyta</taxon>
        <taxon>Spermatophyta</taxon>
        <taxon>Magnoliopsida</taxon>
        <taxon>Liliopsida</taxon>
        <taxon>Poales</taxon>
        <taxon>Poaceae</taxon>
        <taxon>PACMAD clade</taxon>
        <taxon>Panicoideae</taxon>
        <taxon>Andropogonodae</taxon>
        <taxon>Andropogoneae</taxon>
        <taxon>Saccharinae</taxon>
        <taxon>Miscanthus</taxon>
    </lineage>
</organism>
<dbReference type="Pfam" id="PF01535">
    <property type="entry name" value="PPR"/>
    <property type="match status" value="5"/>
</dbReference>
<dbReference type="InterPro" id="IPR046960">
    <property type="entry name" value="PPR_At4g14850-like_plant"/>
</dbReference>
<dbReference type="OrthoDB" id="185373at2759"/>
<keyword evidence="2" id="KW-0809">Transit peptide</keyword>
<evidence type="ECO:0000313" key="4">
    <source>
        <dbReference type="EMBL" id="CAD6222757.1"/>
    </source>
</evidence>
<reference evidence="4" key="1">
    <citation type="submission" date="2020-10" db="EMBL/GenBank/DDBJ databases">
        <authorList>
            <person name="Han B."/>
            <person name="Lu T."/>
            <person name="Zhao Q."/>
            <person name="Huang X."/>
            <person name="Zhao Y."/>
        </authorList>
    </citation>
    <scope>NUCLEOTIDE SEQUENCE</scope>
</reference>
<name>A0A811NH97_9POAL</name>
<feature type="repeat" description="PPR" evidence="3">
    <location>
        <begin position="243"/>
        <end position="277"/>
    </location>
</feature>
<dbReference type="EMBL" id="CAJGYO010000004">
    <property type="protein sequence ID" value="CAD6222757.1"/>
    <property type="molecule type" value="Genomic_DNA"/>
</dbReference>
<dbReference type="PANTHER" id="PTHR47926:SF543">
    <property type="entry name" value="(WILD MALAYSIAN BANANA) HYPOTHETICAL PROTEIN"/>
    <property type="match status" value="1"/>
</dbReference>
<comment type="caution">
    <text evidence="4">The sequence shown here is derived from an EMBL/GenBank/DDBJ whole genome shotgun (WGS) entry which is preliminary data.</text>
</comment>
<evidence type="ECO:0000313" key="5">
    <source>
        <dbReference type="Proteomes" id="UP000604825"/>
    </source>
</evidence>
<evidence type="ECO:0000256" key="2">
    <source>
        <dbReference type="ARBA" id="ARBA00022946"/>
    </source>
</evidence>
<dbReference type="GO" id="GO:0003723">
    <property type="term" value="F:RNA binding"/>
    <property type="evidence" value="ECO:0007669"/>
    <property type="project" value="InterPro"/>
</dbReference>
<dbReference type="InterPro" id="IPR011990">
    <property type="entry name" value="TPR-like_helical_dom_sf"/>
</dbReference>
<evidence type="ECO:0000256" key="3">
    <source>
        <dbReference type="PROSITE-ProRule" id="PRU00708"/>
    </source>
</evidence>
<dbReference type="PROSITE" id="PS51375">
    <property type="entry name" value="PPR"/>
    <property type="match status" value="1"/>
</dbReference>
<dbReference type="Pfam" id="PF20431">
    <property type="entry name" value="E_motif"/>
    <property type="match status" value="1"/>
</dbReference>
<sequence>MTRVCGQLNISFAAAEMPVHAKKSFFLRDRDGGGGPIRRGAHRWHAAGDGQPRQLHNPSAAPPSAMHSAAFSTTAAFAAAAVSRLLSRCRSLAAVKQLHAHFLARSNRPFPYNHFLSKLLSLSSSAAAADYVLLLLSSHPAPTAFSYNVALRFFASSRPDTSLRLFLSMLRTELRPDAYTLPFLLLAAARCPAPALARSAHAFLEKLGLRDHDHTVHSLITMYSCLGDHLTARRVFDGIPYRDVVSWNSIMKAYERAGMVAEVEGMFRSMVTEGAVAPNGVTLAVVLTACRDAGNLVLGKWVEEWVRSAGMEVDSLIGSALVGMYEKCGEIEDARRVFDGISNKDVVAWNAMITGQVYEDTLLYAQNGMSNEAIALFHSMREAGLRPDKITLVGVLSSCAAVGALELGVELDRYALHRGLYSNVYVGTALVDMYAKCGDLEKATHVFGKMPLKNEASWNALICGLAFNGRGYDAIQQFELMRNEKGLQPDDITFIGVLSACVHAGLLEYGRRLFNSLTPVFNVIPKIEHYSCIVDLLARAGHLEEAWDFIEKMHGKVDAVMLGALLAACWKCKNAEVGEKVINRIMKLEPTNSWNYVVSSKIYATSDKMDESARMIGLMRERGVSKTPGCSWVEVHGKVLEFYASTEPQHGAEDMYQLMGILVNEMKLEGYVPNLDLV</sequence>
<keyword evidence="1" id="KW-0677">Repeat</keyword>
<proteinExistence type="predicted"/>
<dbReference type="AlphaFoldDB" id="A0A811NH97"/>
<accession>A0A811NH97</accession>
<dbReference type="GO" id="GO:0009451">
    <property type="term" value="P:RNA modification"/>
    <property type="evidence" value="ECO:0007669"/>
    <property type="project" value="InterPro"/>
</dbReference>
<dbReference type="InterPro" id="IPR046848">
    <property type="entry name" value="E_motif"/>
</dbReference>
<keyword evidence="5" id="KW-1185">Reference proteome</keyword>
<dbReference type="PANTHER" id="PTHR47926">
    <property type="entry name" value="PENTATRICOPEPTIDE REPEAT-CONTAINING PROTEIN"/>
    <property type="match status" value="1"/>
</dbReference>
<evidence type="ECO:0008006" key="6">
    <source>
        <dbReference type="Google" id="ProtNLM"/>
    </source>
</evidence>
<dbReference type="Gene3D" id="1.25.40.10">
    <property type="entry name" value="Tetratricopeptide repeat domain"/>
    <property type="match status" value="3"/>
</dbReference>
<dbReference type="InterPro" id="IPR002885">
    <property type="entry name" value="PPR_rpt"/>
</dbReference>
<protein>
    <recommendedName>
        <fullName evidence="6">Pentatricopeptide repeat-containing protein</fullName>
    </recommendedName>
</protein>